<proteinExistence type="predicted"/>
<reference evidence="2" key="1">
    <citation type="submission" date="2021-05" db="EMBL/GenBank/DDBJ databases">
        <authorList>
            <person name="Kaiqin L."/>
            <person name="Jian G."/>
        </authorList>
    </citation>
    <scope>NUCLEOTIDE SEQUENCE</scope>
    <source>
        <strain evidence="2">HDS5</strain>
    </source>
</reference>
<dbReference type="NCBIfam" id="NF041721">
    <property type="entry name" value="phane_AmcA_1"/>
    <property type="match status" value="1"/>
</dbReference>
<dbReference type="KEGG" id="nec:KGD82_26585"/>
<evidence type="ECO:0000256" key="1">
    <source>
        <dbReference type="SAM" id="MobiDB-lite"/>
    </source>
</evidence>
<dbReference type="GO" id="GO:0051536">
    <property type="term" value="F:iron-sulfur cluster binding"/>
    <property type="evidence" value="ECO:0007669"/>
    <property type="project" value="InterPro"/>
</dbReference>
<dbReference type="Proteomes" id="UP000682416">
    <property type="component" value="Chromosome"/>
</dbReference>
<dbReference type="AlphaFoldDB" id="A0A975LDZ9"/>
<evidence type="ECO:0000313" key="2">
    <source>
        <dbReference type="EMBL" id="QVJ03437.1"/>
    </source>
</evidence>
<keyword evidence="3" id="KW-1185">Reference proteome</keyword>
<dbReference type="EMBL" id="CP074402">
    <property type="protein sequence ID" value="QVJ03437.1"/>
    <property type="molecule type" value="Genomic_DNA"/>
</dbReference>
<dbReference type="SFLD" id="SFLDS00029">
    <property type="entry name" value="Radical_SAM"/>
    <property type="match status" value="1"/>
</dbReference>
<name>A0A975LDZ9_9ACTN</name>
<evidence type="ECO:0008006" key="4">
    <source>
        <dbReference type="Google" id="ProtNLM"/>
    </source>
</evidence>
<dbReference type="GO" id="GO:0003824">
    <property type="term" value="F:catalytic activity"/>
    <property type="evidence" value="ECO:0007669"/>
    <property type="project" value="InterPro"/>
</dbReference>
<accession>A0A975LDZ9</accession>
<feature type="region of interest" description="Disordered" evidence="1">
    <location>
        <begin position="68"/>
        <end position="103"/>
    </location>
</feature>
<sequence>MILQPTTLCNLNCSYCYLPVHERICQGGQGRNAKQELVRALGEKMGVRPMTTLTGLEASERAADLIDRLQPTTPVGPFDNRDTWDNVGGGPWDNRSTRDNWKK</sequence>
<organism evidence="2 3">
    <name type="scientific">Nocardiopsis eucommiae</name>
    <dbReference type="NCBI Taxonomy" id="2831970"/>
    <lineage>
        <taxon>Bacteria</taxon>
        <taxon>Bacillati</taxon>
        <taxon>Actinomycetota</taxon>
        <taxon>Actinomycetes</taxon>
        <taxon>Streptosporangiales</taxon>
        <taxon>Nocardiopsidaceae</taxon>
        <taxon>Nocardiopsis</taxon>
    </lineage>
</organism>
<protein>
    <recommendedName>
        <fullName evidence="4">Radical SAM protein</fullName>
    </recommendedName>
</protein>
<dbReference type="InterPro" id="IPR007197">
    <property type="entry name" value="rSAM"/>
</dbReference>
<evidence type="ECO:0000313" key="3">
    <source>
        <dbReference type="Proteomes" id="UP000682416"/>
    </source>
</evidence>
<gene>
    <name evidence="2" type="ORF">KGD82_26585</name>
</gene>